<dbReference type="PROSITE" id="PS50090">
    <property type="entry name" value="MYB_LIKE"/>
    <property type="match status" value="1"/>
</dbReference>
<dbReference type="GO" id="GO:0003691">
    <property type="term" value="F:double-stranded telomeric DNA binding"/>
    <property type="evidence" value="ECO:0007669"/>
    <property type="project" value="InterPro"/>
</dbReference>
<evidence type="ECO:0000313" key="12">
    <source>
        <dbReference type="EMBL" id="RZC82037.1"/>
    </source>
</evidence>
<dbReference type="InterPro" id="IPR036390">
    <property type="entry name" value="WH_DNA-bd_sf"/>
</dbReference>
<dbReference type="EMBL" id="CM010724">
    <property type="protein sequence ID" value="RZC82037.1"/>
    <property type="molecule type" value="Genomic_DNA"/>
</dbReference>
<protein>
    <recommendedName>
        <fullName evidence="14">MYB transcription factor</fullName>
    </recommendedName>
</protein>
<dbReference type="SUPFAM" id="SSF46785">
    <property type="entry name" value="Winged helix' DNA-binding domain"/>
    <property type="match status" value="1"/>
</dbReference>
<evidence type="ECO:0000256" key="2">
    <source>
        <dbReference type="ARBA" id="ARBA00004604"/>
    </source>
</evidence>
<dbReference type="GO" id="GO:0000786">
    <property type="term" value="C:nucleosome"/>
    <property type="evidence" value="ECO:0007669"/>
    <property type="project" value="InterPro"/>
</dbReference>
<keyword evidence="4" id="KW-0805">Transcription regulation</keyword>
<accession>A0A4Y7LAK6</accession>
<keyword evidence="3" id="KW-0158">Chromosome</keyword>
<keyword evidence="6" id="KW-0238">DNA-binding</keyword>
<dbReference type="InterPro" id="IPR005818">
    <property type="entry name" value="Histone_H1/H5_H15"/>
</dbReference>
<dbReference type="PANTHER" id="PTHR46267:SF15">
    <property type="entry name" value="WINGED HELIX-TURN-HELIX TRANSCRIPTION REPRESSOR DNA-BINDING PROTEIN-RELATED"/>
    <property type="match status" value="1"/>
</dbReference>
<comment type="subcellular location">
    <subcellularLocation>
        <location evidence="1">Chromosome</location>
    </subcellularLocation>
    <subcellularLocation>
        <location evidence="2">Nucleus</location>
        <location evidence="2">Nucleolus</location>
    </subcellularLocation>
</comment>
<sequence length="285" mass="31341">MGAPKQKWTAEEEEALKAGVNKHGTGKWKNIQKDPEYTHILAARSNIDLKDKWRNMSVSATGEGSRPKGVKAAAAAAAAAATTPKVPKTQSAIAIFQSPSSSQTAENPKDKVLVDPAKNTADGKPPPRYNAMILEALSNIKDPNGADIGVIDDFIERRHEVPSNFRRLLSSKLRRLVAQNKLEKVQNYYKIKKDATFGTRAHPKSKESRAKQSPDCRFPGSTVMESSIFTAQKIAEAENKSFVASEAVKEAERVEGMAEHSACMKQFFEDILEQCKRGEPVIMAF</sequence>
<evidence type="ECO:0000313" key="13">
    <source>
        <dbReference type="Proteomes" id="UP000316621"/>
    </source>
</evidence>
<dbReference type="STRING" id="3469.A0A4Y7LAK6"/>
<dbReference type="GO" id="GO:0006334">
    <property type="term" value="P:nucleosome assembly"/>
    <property type="evidence" value="ECO:0007669"/>
    <property type="project" value="InterPro"/>
</dbReference>
<dbReference type="Gene3D" id="1.10.246.220">
    <property type="match status" value="1"/>
</dbReference>
<dbReference type="SMART" id="SM00526">
    <property type="entry name" value="H15"/>
    <property type="match status" value="1"/>
</dbReference>
<evidence type="ECO:0000256" key="4">
    <source>
        <dbReference type="ARBA" id="ARBA00023015"/>
    </source>
</evidence>
<reference evidence="12 13" key="1">
    <citation type="journal article" date="2018" name="Science">
        <title>The opium poppy genome and morphinan production.</title>
        <authorList>
            <person name="Guo L."/>
            <person name="Winzer T."/>
            <person name="Yang X."/>
            <person name="Li Y."/>
            <person name="Ning Z."/>
            <person name="He Z."/>
            <person name="Teodor R."/>
            <person name="Lu Y."/>
            <person name="Bowser T.A."/>
            <person name="Graham I.A."/>
            <person name="Ye K."/>
        </authorList>
    </citation>
    <scope>NUCLEOTIDE SEQUENCE [LARGE SCALE GENOMIC DNA]</scope>
    <source>
        <strain evidence="13">cv. HN1</strain>
        <tissue evidence="12">Leaves</tissue>
    </source>
</reference>
<keyword evidence="7" id="KW-0804">Transcription</keyword>
<dbReference type="Pfam" id="PF00249">
    <property type="entry name" value="Myb_DNA-binding"/>
    <property type="match status" value="1"/>
</dbReference>
<dbReference type="OrthoDB" id="608866at2759"/>
<evidence type="ECO:0000259" key="9">
    <source>
        <dbReference type="PROSITE" id="PS50090"/>
    </source>
</evidence>
<dbReference type="GO" id="GO:0005730">
    <property type="term" value="C:nucleolus"/>
    <property type="evidence" value="ECO:0007669"/>
    <property type="project" value="UniProtKB-SubCell"/>
</dbReference>
<keyword evidence="8" id="KW-0539">Nucleus</keyword>
<dbReference type="Gene3D" id="1.10.10.10">
    <property type="entry name" value="Winged helix-like DNA-binding domain superfamily/Winged helix DNA-binding domain"/>
    <property type="match status" value="1"/>
</dbReference>
<name>A0A4Y7LAK6_PAPSO</name>
<evidence type="ECO:0000256" key="8">
    <source>
        <dbReference type="ARBA" id="ARBA00023242"/>
    </source>
</evidence>
<dbReference type="PANTHER" id="PTHR46267">
    <property type="entry name" value="SINGLE MYB HISTONE 4"/>
    <property type="match status" value="1"/>
</dbReference>
<dbReference type="CDD" id="cd11660">
    <property type="entry name" value="SANT_TRF"/>
    <property type="match status" value="1"/>
</dbReference>
<evidence type="ECO:0000256" key="7">
    <source>
        <dbReference type="ARBA" id="ARBA00023163"/>
    </source>
</evidence>
<evidence type="ECO:0008006" key="14">
    <source>
        <dbReference type="Google" id="ProtNLM"/>
    </source>
</evidence>
<evidence type="ECO:0000259" key="10">
    <source>
        <dbReference type="PROSITE" id="PS51294"/>
    </source>
</evidence>
<dbReference type="InterPro" id="IPR017930">
    <property type="entry name" value="Myb_dom"/>
</dbReference>
<evidence type="ECO:0000256" key="1">
    <source>
        <dbReference type="ARBA" id="ARBA00004286"/>
    </source>
</evidence>
<dbReference type="OMA" id="SMTFTET"/>
<evidence type="ECO:0000256" key="5">
    <source>
        <dbReference type="ARBA" id="ARBA00023054"/>
    </source>
</evidence>
<dbReference type="SMART" id="SM00717">
    <property type="entry name" value="SANT"/>
    <property type="match status" value="1"/>
</dbReference>
<evidence type="ECO:0000259" key="11">
    <source>
        <dbReference type="PROSITE" id="PS51504"/>
    </source>
</evidence>
<dbReference type="InterPro" id="IPR044597">
    <property type="entry name" value="SMH1-6"/>
</dbReference>
<dbReference type="SUPFAM" id="SSF46689">
    <property type="entry name" value="Homeodomain-like"/>
    <property type="match status" value="1"/>
</dbReference>
<gene>
    <name evidence="12" type="ORF">C5167_044618</name>
</gene>
<feature type="domain" description="Myb-like" evidence="9">
    <location>
        <begin position="5"/>
        <end position="57"/>
    </location>
</feature>
<dbReference type="PROSITE" id="PS51504">
    <property type="entry name" value="H15"/>
    <property type="match status" value="1"/>
</dbReference>
<dbReference type="FunFam" id="1.10.10.60:FF:000168">
    <property type="entry name" value="Telomere repeat-binding factor 1"/>
    <property type="match status" value="1"/>
</dbReference>
<keyword evidence="13" id="KW-1185">Reference proteome</keyword>
<evidence type="ECO:0000256" key="6">
    <source>
        <dbReference type="ARBA" id="ARBA00023125"/>
    </source>
</evidence>
<keyword evidence="5" id="KW-0175">Coiled coil</keyword>
<feature type="domain" description="HTH myb-type" evidence="10">
    <location>
        <begin position="1"/>
        <end position="61"/>
    </location>
</feature>
<proteinExistence type="predicted"/>
<feature type="domain" description="H15" evidence="11">
    <location>
        <begin position="125"/>
        <end position="193"/>
    </location>
</feature>
<dbReference type="InterPro" id="IPR036388">
    <property type="entry name" value="WH-like_DNA-bd_sf"/>
</dbReference>
<dbReference type="Proteomes" id="UP000316621">
    <property type="component" value="Chromosome 10"/>
</dbReference>
<dbReference type="AlphaFoldDB" id="A0A4Y7LAK6"/>
<evidence type="ECO:0000256" key="3">
    <source>
        <dbReference type="ARBA" id="ARBA00022454"/>
    </source>
</evidence>
<dbReference type="InterPro" id="IPR009057">
    <property type="entry name" value="Homeodomain-like_sf"/>
</dbReference>
<dbReference type="Pfam" id="PF00538">
    <property type="entry name" value="Linker_histone"/>
    <property type="match status" value="1"/>
</dbReference>
<dbReference type="PROSITE" id="PS51294">
    <property type="entry name" value="HTH_MYB"/>
    <property type="match status" value="1"/>
</dbReference>
<dbReference type="InterPro" id="IPR001005">
    <property type="entry name" value="SANT/Myb"/>
</dbReference>
<organism evidence="12 13">
    <name type="scientific">Papaver somniferum</name>
    <name type="common">Opium poppy</name>
    <dbReference type="NCBI Taxonomy" id="3469"/>
    <lineage>
        <taxon>Eukaryota</taxon>
        <taxon>Viridiplantae</taxon>
        <taxon>Streptophyta</taxon>
        <taxon>Embryophyta</taxon>
        <taxon>Tracheophyta</taxon>
        <taxon>Spermatophyta</taxon>
        <taxon>Magnoliopsida</taxon>
        <taxon>Ranunculales</taxon>
        <taxon>Papaveraceae</taxon>
        <taxon>Papaveroideae</taxon>
        <taxon>Papaver</taxon>
    </lineage>
</organism>
<dbReference type="Gramene" id="RZC82037">
    <property type="protein sequence ID" value="RZC82037"/>
    <property type="gene ID" value="C5167_044618"/>
</dbReference>